<keyword evidence="2" id="KW-1133">Transmembrane helix</keyword>
<dbReference type="Gene3D" id="3.30.420.10">
    <property type="entry name" value="Ribonuclease H-like superfamily/Ribonuclease H"/>
    <property type="match status" value="2"/>
</dbReference>
<organism evidence="3">
    <name type="scientific">Cacopsylla melanoneura</name>
    <dbReference type="NCBI Taxonomy" id="428564"/>
    <lineage>
        <taxon>Eukaryota</taxon>
        <taxon>Metazoa</taxon>
        <taxon>Ecdysozoa</taxon>
        <taxon>Arthropoda</taxon>
        <taxon>Hexapoda</taxon>
        <taxon>Insecta</taxon>
        <taxon>Pterygota</taxon>
        <taxon>Neoptera</taxon>
        <taxon>Paraneoptera</taxon>
        <taxon>Hemiptera</taxon>
        <taxon>Sternorrhyncha</taxon>
        <taxon>Psylloidea</taxon>
        <taxon>Psyllidae</taxon>
        <taxon>Psyllinae</taxon>
        <taxon>Cacopsylla</taxon>
    </lineage>
</organism>
<protein>
    <submittedName>
        <fullName evidence="3">Poly(A)-specific ribonuclease PARN</fullName>
    </submittedName>
</protein>
<dbReference type="Gene3D" id="3.30.70.330">
    <property type="match status" value="1"/>
</dbReference>
<dbReference type="GO" id="GO:1990432">
    <property type="term" value="P:siRNA 3'-end processing"/>
    <property type="evidence" value="ECO:0007669"/>
    <property type="project" value="TreeGrafter"/>
</dbReference>
<evidence type="ECO:0000256" key="1">
    <source>
        <dbReference type="ARBA" id="ARBA00008372"/>
    </source>
</evidence>
<name>A0A8D8Q4W0_9HEMI</name>
<dbReference type="PANTHER" id="PTHR15092:SF22">
    <property type="entry name" value="POLY(A)-SPECIFIC RIBONUCLEASE PNLDC1"/>
    <property type="match status" value="1"/>
</dbReference>
<keyword evidence="2" id="KW-0472">Membrane</keyword>
<dbReference type="PANTHER" id="PTHR15092">
    <property type="entry name" value="POLY A -SPECIFIC RIBONUCLEASE/TARGET OF EGR1, MEMBER 1"/>
    <property type="match status" value="1"/>
</dbReference>
<dbReference type="SUPFAM" id="SSF53098">
    <property type="entry name" value="Ribonuclease H-like"/>
    <property type="match status" value="1"/>
</dbReference>
<evidence type="ECO:0000256" key="2">
    <source>
        <dbReference type="SAM" id="Phobius"/>
    </source>
</evidence>
<dbReference type="GO" id="GO:1990431">
    <property type="term" value="P:priRNA 3'-end processing"/>
    <property type="evidence" value="ECO:0007669"/>
    <property type="project" value="TreeGrafter"/>
</dbReference>
<dbReference type="GO" id="GO:0005634">
    <property type="term" value="C:nucleus"/>
    <property type="evidence" value="ECO:0007669"/>
    <property type="project" value="TreeGrafter"/>
</dbReference>
<dbReference type="InterPro" id="IPR012337">
    <property type="entry name" value="RNaseH-like_sf"/>
</dbReference>
<dbReference type="InterPro" id="IPR012677">
    <property type="entry name" value="Nucleotide-bd_a/b_plait_sf"/>
</dbReference>
<dbReference type="GO" id="GO:0005783">
    <property type="term" value="C:endoplasmic reticulum"/>
    <property type="evidence" value="ECO:0007669"/>
    <property type="project" value="TreeGrafter"/>
</dbReference>
<dbReference type="EMBL" id="HBUF01059154">
    <property type="protein sequence ID" value="CAG6625191.1"/>
    <property type="molecule type" value="Transcribed_RNA"/>
</dbReference>
<feature type="transmembrane region" description="Helical" evidence="2">
    <location>
        <begin position="519"/>
        <end position="544"/>
    </location>
</feature>
<proteinExistence type="inferred from homology"/>
<dbReference type="GO" id="GO:0000175">
    <property type="term" value="F:3'-5'-RNA exonuclease activity"/>
    <property type="evidence" value="ECO:0007669"/>
    <property type="project" value="TreeGrafter"/>
</dbReference>
<dbReference type="Pfam" id="PF04857">
    <property type="entry name" value="CAF1"/>
    <property type="match status" value="1"/>
</dbReference>
<sequence length="549" mass="63786">MCEINCHNFIEKLDTIKHSIEDAKFIAIDCEFTGLLENPLYKNSLFDSADKRYEKLKEATQGFIIIQFGVTTFKYDVQLNTYQTSVYNFQLCPKWFSSDDKILFQPSCLLFLCAQKFDFNEFIYNGISYLNQSDQSIVKRDLDNDTWFNQLEQPFLNEDKAQIQDVCSQITRWIQKCGEGDSLVISVEWVDDKYIMNYVLLYEVTDRFLSKGVCSYFKPNEIHLEKFNPNDSTLKQSRETIQSQLLETAKSQAWQSMLGFSQVFNLLVEAKKPLIGHNLFTDLLFMYKQFYQPLPANLKRFKSEMQRLFPSVYDTKYISYEINSMLSDKSQRWTSNGLISLYEWLRDHKHITHLLLYMPKLKLMDDLSVSNAKLHTGGWDSFYAGFCFVHLIYMLASLKHALPTIVKPFTLTNQLACVRRLENKINLIRAEVNHLNLAGPEPESRRPDMILVQTRSGRRIRVDQVAEMFAEFGSVDVRYRSQNSALVAVGNHICARISLEKLRNHPVYKVSTFHSRKEFIVNAVIKLGLLSSLLGGITLTYLIIVKPKL</sequence>
<dbReference type="InterPro" id="IPR006941">
    <property type="entry name" value="RNase_CAF1"/>
</dbReference>
<comment type="similarity">
    <text evidence="1">Belongs to the CAF1 family.</text>
</comment>
<accession>A0A8D8Q4W0</accession>
<dbReference type="GO" id="GO:0000289">
    <property type="term" value="P:nuclear-transcribed mRNA poly(A) tail shortening"/>
    <property type="evidence" value="ECO:0007669"/>
    <property type="project" value="TreeGrafter"/>
</dbReference>
<reference evidence="3" key="1">
    <citation type="submission" date="2021-05" db="EMBL/GenBank/DDBJ databases">
        <authorList>
            <person name="Alioto T."/>
            <person name="Alioto T."/>
            <person name="Gomez Garrido J."/>
        </authorList>
    </citation>
    <scope>NUCLEOTIDE SEQUENCE</scope>
</reference>
<evidence type="ECO:0000313" key="3">
    <source>
        <dbReference type="EMBL" id="CAG6625191.1"/>
    </source>
</evidence>
<dbReference type="AlphaFoldDB" id="A0A8D8Q4W0"/>
<keyword evidence="2" id="KW-0812">Transmembrane</keyword>
<dbReference type="InterPro" id="IPR036397">
    <property type="entry name" value="RNaseH_sf"/>
</dbReference>
<dbReference type="GO" id="GO:0003723">
    <property type="term" value="F:RNA binding"/>
    <property type="evidence" value="ECO:0007669"/>
    <property type="project" value="TreeGrafter"/>
</dbReference>
<dbReference type="InterPro" id="IPR051181">
    <property type="entry name" value="CAF1_poly(A)_ribonucleases"/>
</dbReference>